<reference evidence="7 8" key="1">
    <citation type="submission" date="2014-01" db="EMBL/GenBank/DDBJ databases">
        <authorList>
            <consortium name="DOE Joint Genome Institute"/>
            <person name="Anderson I."/>
            <person name="Huntemann M."/>
            <person name="Han J."/>
            <person name="Chen A."/>
            <person name="Kyrpides N."/>
            <person name="Mavromatis K."/>
            <person name="Markowitz V."/>
            <person name="Palaniappan K."/>
            <person name="Ivanova N."/>
            <person name="Schaumberg A."/>
            <person name="Pati A."/>
            <person name="Liolios K."/>
            <person name="Nordberg H.P."/>
            <person name="Cantor M.N."/>
            <person name="Hua S.X."/>
            <person name="Woyke T."/>
        </authorList>
    </citation>
    <scope>NUCLEOTIDE SEQUENCE [LARGE SCALE GENOMIC DNA]</scope>
    <source>
        <strain evidence="7 8">XH-48</strain>
    </source>
</reference>
<keyword evidence="1" id="KW-0678">Repressor</keyword>
<dbReference type="SUPFAM" id="SSF48498">
    <property type="entry name" value="Tetracyclin repressor-like, C-terminal domain"/>
    <property type="match status" value="1"/>
</dbReference>
<feature type="DNA-binding region" description="H-T-H motif" evidence="5">
    <location>
        <begin position="34"/>
        <end position="53"/>
    </location>
</feature>
<dbReference type="PANTHER" id="PTHR30328">
    <property type="entry name" value="TRANSCRIPTIONAL REPRESSOR"/>
    <property type="match status" value="1"/>
</dbReference>
<evidence type="ECO:0000256" key="1">
    <source>
        <dbReference type="ARBA" id="ARBA00022491"/>
    </source>
</evidence>
<dbReference type="EMBL" id="CP007055">
    <property type="protein sequence ID" value="AHG01133.1"/>
    <property type="molecule type" value="Genomic_DNA"/>
</dbReference>
<evidence type="ECO:0000256" key="4">
    <source>
        <dbReference type="ARBA" id="ARBA00023163"/>
    </source>
</evidence>
<dbReference type="eggNOG" id="arCOG02647">
    <property type="taxonomic scope" value="Archaea"/>
</dbReference>
<sequence length="207" mass="23699">MTSSHAPSIPDDTYEELIEATVAALYKKGYADLGVRDIDAEFSKSRQLINHYFDGKDELITELLLYLLEFDERPLESPDSDPVSKLNEDIDNILLGSNMDDDDEFWRFMTIIYDIQSQAHHNSDHRELINQISDEYIDHLSEIIRDGIDQGVFTDVDPVRMARIIDDLITGTHIRKINLGQDEAPAEMRETIDDIVISRVLLNSSTE</sequence>
<proteinExistence type="predicted"/>
<evidence type="ECO:0000313" key="7">
    <source>
        <dbReference type="EMBL" id="AHG01133.1"/>
    </source>
</evidence>
<dbReference type="Gene3D" id="1.10.357.10">
    <property type="entry name" value="Tetracycline Repressor, domain 2"/>
    <property type="match status" value="1"/>
</dbReference>
<organism evidence="7 8">
    <name type="scientific">Halostagnicola larsenii XH-48</name>
    <dbReference type="NCBI Taxonomy" id="797299"/>
    <lineage>
        <taxon>Archaea</taxon>
        <taxon>Methanobacteriati</taxon>
        <taxon>Methanobacteriota</taxon>
        <taxon>Stenosarchaea group</taxon>
        <taxon>Halobacteria</taxon>
        <taxon>Halobacteriales</taxon>
        <taxon>Natrialbaceae</taxon>
        <taxon>Halostagnicola</taxon>
    </lineage>
</organism>
<dbReference type="SUPFAM" id="SSF46689">
    <property type="entry name" value="Homeodomain-like"/>
    <property type="match status" value="1"/>
</dbReference>
<dbReference type="RefSeq" id="WP_049953588.1">
    <property type="nucleotide sequence ID" value="NZ_CP007055.1"/>
</dbReference>
<dbReference type="InterPro" id="IPR036271">
    <property type="entry name" value="Tet_transcr_reg_TetR-rel_C_sf"/>
</dbReference>
<dbReference type="Pfam" id="PF00440">
    <property type="entry name" value="TetR_N"/>
    <property type="match status" value="1"/>
</dbReference>
<keyword evidence="4" id="KW-0804">Transcription</keyword>
<evidence type="ECO:0000313" key="8">
    <source>
        <dbReference type="Proteomes" id="UP000019024"/>
    </source>
</evidence>
<keyword evidence="2" id="KW-0805">Transcription regulation</keyword>
<dbReference type="InterPro" id="IPR001647">
    <property type="entry name" value="HTH_TetR"/>
</dbReference>
<dbReference type="PANTHER" id="PTHR30328:SF54">
    <property type="entry name" value="HTH-TYPE TRANSCRIPTIONAL REPRESSOR SCO4008"/>
    <property type="match status" value="1"/>
</dbReference>
<evidence type="ECO:0000256" key="5">
    <source>
        <dbReference type="PROSITE-ProRule" id="PRU00335"/>
    </source>
</evidence>
<dbReference type="Proteomes" id="UP000019024">
    <property type="component" value="Chromosome"/>
</dbReference>
<dbReference type="InterPro" id="IPR050109">
    <property type="entry name" value="HTH-type_TetR-like_transc_reg"/>
</dbReference>
<accession>W0JVP0</accession>
<gene>
    <name evidence="7" type="ORF">HALLA_17610</name>
</gene>
<dbReference type="GeneID" id="25146220"/>
<dbReference type="AlphaFoldDB" id="W0JVP0"/>
<feature type="domain" description="HTH tetR-type" evidence="6">
    <location>
        <begin position="11"/>
        <end position="71"/>
    </location>
</feature>
<keyword evidence="3 5" id="KW-0238">DNA-binding</keyword>
<dbReference type="GO" id="GO:0003677">
    <property type="term" value="F:DNA binding"/>
    <property type="evidence" value="ECO:0007669"/>
    <property type="project" value="UniProtKB-UniRule"/>
</dbReference>
<dbReference type="Pfam" id="PF13977">
    <property type="entry name" value="TetR_C_6"/>
    <property type="match status" value="1"/>
</dbReference>
<dbReference type="STRING" id="797299.HALLA_17610"/>
<keyword evidence="8" id="KW-1185">Reference proteome</keyword>
<dbReference type="PROSITE" id="PS50977">
    <property type="entry name" value="HTH_TETR_2"/>
    <property type="match status" value="1"/>
</dbReference>
<evidence type="ECO:0000259" key="6">
    <source>
        <dbReference type="PROSITE" id="PS50977"/>
    </source>
</evidence>
<dbReference type="KEGG" id="hlr:HALLA_17610"/>
<dbReference type="OrthoDB" id="135877at2157"/>
<name>W0JVP0_9EURY</name>
<protein>
    <recommendedName>
        <fullName evidence="6">HTH tetR-type domain-containing protein</fullName>
    </recommendedName>
</protein>
<evidence type="ECO:0000256" key="3">
    <source>
        <dbReference type="ARBA" id="ARBA00023125"/>
    </source>
</evidence>
<evidence type="ECO:0000256" key="2">
    <source>
        <dbReference type="ARBA" id="ARBA00023015"/>
    </source>
</evidence>
<dbReference type="InterPro" id="IPR009057">
    <property type="entry name" value="Homeodomain-like_sf"/>
</dbReference>
<dbReference type="InterPro" id="IPR039538">
    <property type="entry name" value="BetI_C"/>
</dbReference>
<dbReference type="PATRIC" id="fig|797299.3.peg.2526"/>
<dbReference type="HOGENOM" id="CLU_069356_15_3_2"/>